<evidence type="ECO:0000256" key="1">
    <source>
        <dbReference type="SAM" id="MobiDB-lite"/>
    </source>
</evidence>
<feature type="compositionally biased region" description="Basic residues" evidence="1">
    <location>
        <begin position="1"/>
        <end position="11"/>
    </location>
</feature>
<dbReference type="HOGENOM" id="CLU_622315_0_0_11"/>
<feature type="compositionally biased region" description="Basic and acidic residues" evidence="1">
    <location>
        <begin position="385"/>
        <end position="394"/>
    </location>
</feature>
<dbReference type="STRING" id="1205910.B005_5553"/>
<dbReference type="EMBL" id="CP003788">
    <property type="protein sequence ID" value="AFR10438.1"/>
    <property type="molecule type" value="Genomic_DNA"/>
</dbReference>
<proteinExistence type="predicted"/>
<dbReference type="Proteomes" id="UP000003779">
    <property type="component" value="Chromosome"/>
</dbReference>
<dbReference type="PATRIC" id="fig|1205910.3.peg.5258"/>
<gene>
    <name evidence="2" type="ordered locus">B005_5553</name>
</gene>
<accession>J7L9U9</accession>
<name>J7L9U9_NOCAA</name>
<protein>
    <submittedName>
        <fullName evidence="2">Uncharacterized protein</fullName>
    </submittedName>
</protein>
<organism evidence="2 3">
    <name type="scientific">Nocardiopsis alba (strain ATCC BAA-2165 / BE74)</name>
    <dbReference type="NCBI Taxonomy" id="1205910"/>
    <lineage>
        <taxon>Bacteria</taxon>
        <taxon>Bacillati</taxon>
        <taxon>Actinomycetota</taxon>
        <taxon>Actinomycetes</taxon>
        <taxon>Streptosporangiales</taxon>
        <taxon>Nocardiopsidaceae</taxon>
        <taxon>Nocardiopsis</taxon>
    </lineage>
</organism>
<feature type="compositionally biased region" description="Low complexity" evidence="1">
    <location>
        <begin position="317"/>
        <end position="329"/>
    </location>
</feature>
<feature type="compositionally biased region" description="Pro residues" evidence="1">
    <location>
        <begin position="368"/>
        <end position="377"/>
    </location>
</feature>
<dbReference type="AlphaFoldDB" id="J7L9U9"/>
<reference evidence="2 3" key="1">
    <citation type="journal article" date="2012" name="J. Bacteriol.">
        <title>Whole-Genome Sequence of Nocardiopsis alba Strain ATCC BAA-2165, Associated with Honeybees.</title>
        <authorList>
            <person name="Qiao J."/>
            <person name="Chen L."/>
            <person name="Li Y."/>
            <person name="Wang J."/>
            <person name="Zhang W."/>
            <person name="Chen S."/>
        </authorList>
    </citation>
    <scope>NUCLEOTIDE SEQUENCE [LARGE SCALE GENOMIC DNA]</scope>
    <source>
        <strain evidence="3">ATCC BAA-2165 / BE74</strain>
    </source>
</reference>
<evidence type="ECO:0000313" key="2">
    <source>
        <dbReference type="EMBL" id="AFR10438.1"/>
    </source>
</evidence>
<evidence type="ECO:0000313" key="3">
    <source>
        <dbReference type="Proteomes" id="UP000003779"/>
    </source>
</evidence>
<feature type="region of interest" description="Disordered" evidence="1">
    <location>
        <begin position="1"/>
        <end position="23"/>
    </location>
</feature>
<feature type="region of interest" description="Disordered" evidence="1">
    <location>
        <begin position="309"/>
        <end position="440"/>
    </location>
</feature>
<dbReference type="KEGG" id="nal:B005_5553"/>
<dbReference type="eggNOG" id="COG1353">
    <property type="taxonomic scope" value="Bacteria"/>
</dbReference>
<reference evidence="3" key="2">
    <citation type="submission" date="2012-08" db="EMBL/GenBank/DDBJ databases">
        <title>Whole-genome sequence of Nocardiopsis alba strain ATCC BAA-2165 associated with honeybees.</title>
        <authorList>
            <person name="Qiao J."/>
            <person name="Chen L."/>
            <person name="Li Y."/>
            <person name="Wang J."/>
            <person name="Zhang W."/>
            <person name="Chen S."/>
        </authorList>
    </citation>
    <scope>NUCLEOTIDE SEQUENCE [LARGE SCALE GENOMIC DNA]</scope>
    <source>
        <strain evidence="3">ATCC BAA-2165 / BE74</strain>
    </source>
</reference>
<sequence>MTPAPVHHRTSNARPEEPPPEDGVLVGVDLRGIQDYVYSGRRILDAVGRAALVAELTDTSDPVHGVADLIPERCLILRDAGGALTAVLPDRESARHLVSRYTRRLRDRAGELTPVVALVPFGARGPADGGEPEAPDLDTALAVLPARLRRARRYMSALHTPAHGYGVTAICSVGGGPAESVDSSRSEHDRVAADVVRARGIGRRWHREHSRAWLTDAVTASGDPDLALPMEVDRLGRDHGGVSRVAVVHVDVNGLGATLAEYRDRVGDPDRPGSGALAQRSLSTRIVGLTEGLARALVRAVAATVRVDPGEAPYVPPGAARAGPAAGPPDRGGRGRSHRPVRRASGVEHDAVRHGVAGRRPRTDRGPGGPPGGPAPCPGRRARHERTDRGEGRAAPRHLRTHGRCRDRGATGGSAPLPRLRPVRDDVPYGQGRPRGTDRG</sequence>